<comment type="function">
    <text evidence="5">Involved in double-stranded break repair. Plays a central role in genetic recombination and DNA repair by promoting the annealing of complementary single-stranded DNA and by stimulation of the RAD51 recombinase.</text>
</comment>
<keyword evidence="2" id="KW-0227">DNA damage</keyword>
<dbReference type="GO" id="GO:0005634">
    <property type="term" value="C:nucleus"/>
    <property type="evidence" value="ECO:0007669"/>
    <property type="project" value="InterPro"/>
</dbReference>
<evidence type="ECO:0000256" key="2">
    <source>
        <dbReference type="ARBA" id="ARBA00022763"/>
    </source>
</evidence>
<dbReference type="PANTHER" id="PTHR12132:SF1">
    <property type="entry name" value="DNA REPAIR PROTEIN RAD52 HOMOLOG"/>
    <property type="match status" value="1"/>
</dbReference>
<accession>A0A0K2TSN1</accession>
<dbReference type="InterPro" id="IPR007232">
    <property type="entry name" value="Rad52_Rad59_Rad22"/>
</dbReference>
<feature type="compositionally biased region" description="Basic and acidic residues" evidence="7">
    <location>
        <begin position="231"/>
        <end position="245"/>
    </location>
</feature>
<evidence type="ECO:0000313" key="8">
    <source>
        <dbReference type="EMBL" id="CDW29059.1"/>
    </source>
</evidence>
<dbReference type="SUPFAM" id="SSF54768">
    <property type="entry name" value="dsRNA-binding domain-like"/>
    <property type="match status" value="1"/>
</dbReference>
<dbReference type="InterPro" id="IPR042525">
    <property type="entry name" value="Rad52_Rad59_Rad22_sf"/>
</dbReference>
<feature type="region of interest" description="Disordered" evidence="7">
    <location>
        <begin position="231"/>
        <end position="252"/>
    </location>
</feature>
<protein>
    <recommendedName>
        <fullName evidence="6">DNA repair protein RAD52 homolog</fullName>
    </recommendedName>
</protein>
<evidence type="ECO:0000256" key="1">
    <source>
        <dbReference type="ARBA" id="ARBA00006638"/>
    </source>
</evidence>
<organism evidence="8">
    <name type="scientific">Lepeophtheirus salmonis</name>
    <name type="common">Salmon louse</name>
    <name type="synonym">Caligus salmonis</name>
    <dbReference type="NCBI Taxonomy" id="72036"/>
    <lineage>
        <taxon>Eukaryota</taxon>
        <taxon>Metazoa</taxon>
        <taxon>Ecdysozoa</taxon>
        <taxon>Arthropoda</taxon>
        <taxon>Crustacea</taxon>
        <taxon>Multicrustacea</taxon>
        <taxon>Hexanauplia</taxon>
        <taxon>Copepoda</taxon>
        <taxon>Siphonostomatoida</taxon>
        <taxon>Caligidae</taxon>
        <taxon>Lepeophtheirus</taxon>
    </lineage>
</organism>
<gene>
    <name evidence="8" type="primary">RAD52</name>
</gene>
<keyword evidence="3" id="KW-0233">DNA recombination</keyword>
<dbReference type="InterPro" id="IPR041247">
    <property type="entry name" value="Rad52_fam"/>
</dbReference>
<evidence type="ECO:0000256" key="7">
    <source>
        <dbReference type="SAM" id="MobiDB-lite"/>
    </source>
</evidence>
<dbReference type="InterPro" id="IPR004585">
    <property type="entry name" value="DNA_recomb/repair_Rad52"/>
</dbReference>
<dbReference type="EMBL" id="HACA01011698">
    <property type="protein sequence ID" value="CDW29059.1"/>
    <property type="molecule type" value="Transcribed_RNA"/>
</dbReference>
<evidence type="ECO:0000256" key="6">
    <source>
        <dbReference type="ARBA" id="ARBA00073403"/>
    </source>
</evidence>
<sequence>MSDSRTAFGENQFTEQEHAAIDKALKKRLGPGYISSRAAFGGQRVAYIEGYKLVQLANQIFGFNGWSHSVTNSSIDFVDHINGKFYVGVSAFVRVQLKDGSFHEDVGYGVSEGMRSKALSLEKARKESVTDGLKRALKSYGNALGNCLSDKDYVRLVDKKPKETLDYDLDDSMYLNASHKRPLPSEVKKEPESSLKEDFATPSNIAANGAESDALRVERIRKAKLKQKEFEESVKKKQRVEEPSDKQISPSKELLLIQDDLEFWNVMSQIESPAGKESSNCNGHKTTLSNGVSKNLSK</sequence>
<keyword evidence="4" id="KW-0234">DNA repair</keyword>
<dbReference type="AlphaFoldDB" id="A0A0K2TSN1"/>
<evidence type="ECO:0000256" key="3">
    <source>
        <dbReference type="ARBA" id="ARBA00023172"/>
    </source>
</evidence>
<reference evidence="8" key="1">
    <citation type="submission" date="2014-05" db="EMBL/GenBank/DDBJ databases">
        <authorList>
            <person name="Chronopoulou M."/>
        </authorList>
    </citation>
    <scope>NUCLEOTIDE SEQUENCE</scope>
    <source>
        <tissue evidence="8">Whole organism</tissue>
    </source>
</reference>
<dbReference type="Pfam" id="PF04098">
    <property type="entry name" value="Rad52_Rad22"/>
    <property type="match status" value="1"/>
</dbReference>
<dbReference type="NCBIfam" id="TIGR00607">
    <property type="entry name" value="rad52"/>
    <property type="match status" value="1"/>
</dbReference>
<evidence type="ECO:0000256" key="4">
    <source>
        <dbReference type="ARBA" id="ARBA00023204"/>
    </source>
</evidence>
<dbReference type="GO" id="GO:0000730">
    <property type="term" value="P:DNA recombinase assembly"/>
    <property type="evidence" value="ECO:0007669"/>
    <property type="project" value="InterPro"/>
</dbReference>
<dbReference type="PANTHER" id="PTHR12132">
    <property type="entry name" value="DNA REPAIR AND RECOMBINATION PROTEIN RAD52, RAD59"/>
    <property type="match status" value="1"/>
</dbReference>
<dbReference type="Gene3D" id="3.30.390.80">
    <property type="entry name" value="DNA repair protein Rad52/59/22"/>
    <property type="match status" value="1"/>
</dbReference>
<dbReference type="GO" id="GO:0006312">
    <property type="term" value="P:mitotic recombination"/>
    <property type="evidence" value="ECO:0007669"/>
    <property type="project" value="TreeGrafter"/>
</dbReference>
<feature type="region of interest" description="Disordered" evidence="7">
    <location>
        <begin position="272"/>
        <end position="298"/>
    </location>
</feature>
<feature type="region of interest" description="Disordered" evidence="7">
    <location>
        <begin position="178"/>
        <end position="201"/>
    </location>
</feature>
<name>A0A0K2TSN1_LEPSM</name>
<comment type="similarity">
    <text evidence="1">Belongs to the RAD52 family.</text>
</comment>
<dbReference type="GO" id="GO:0010792">
    <property type="term" value="P:DNA double-strand break processing involved in repair via single-strand annealing"/>
    <property type="evidence" value="ECO:0007669"/>
    <property type="project" value="UniProtKB-ARBA"/>
</dbReference>
<dbReference type="FunFam" id="3.30.390.80:FF:000001">
    <property type="entry name" value="DNA repair protein RAD52 homolog"/>
    <property type="match status" value="1"/>
</dbReference>
<proteinExistence type="inferred from homology"/>
<dbReference type="OrthoDB" id="206565at2759"/>
<evidence type="ECO:0000256" key="5">
    <source>
        <dbReference type="ARBA" id="ARBA00053354"/>
    </source>
</evidence>
<feature type="compositionally biased region" description="Basic and acidic residues" evidence="7">
    <location>
        <begin position="186"/>
        <end position="199"/>
    </location>
</feature>